<dbReference type="GO" id="GO:0006123">
    <property type="term" value="P:mitochondrial electron transport, cytochrome c to oxygen"/>
    <property type="evidence" value="ECO:0007669"/>
    <property type="project" value="UniProtKB-UniRule"/>
</dbReference>
<keyword evidence="4 7" id="KW-0999">Mitochondrion inner membrane</keyword>
<evidence type="ECO:0000256" key="4">
    <source>
        <dbReference type="ARBA" id="ARBA00022792"/>
    </source>
</evidence>
<evidence type="ECO:0000256" key="1">
    <source>
        <dbReference type="ARBA" id="ARBA00004434"/>
    </source>
</evidence>
<gene>
    <name evidence="8" type="ORF">GSI_09829</name>
</gene>
<name>A0A2G8S2T0_9APHY</name>
<comment type="subcellular location">
    <subcellularLocation>
        <location evidence="1 7">Mitochondrion inner membrane</location>
        <topology evidence="1 7">Single-pass membrane protein</topology>
    </subcellularLocation>
</comment>
<feature type="transmembrane region" description="Helical" evidence="7">
    <location>
        <begin position="49"/>
        <end position="68"/>
    </location>
</feature>
<dbReference type="SUPFAM" id="SSF81427">
    <property type="entry name" value="Mitochondrial cytochrome c oxidase subunit VIIc (aka VIIIa)"/>
    <property type="match status" value="1"/>
</dbReference>
<keyword evidence="5 7" id="KW-0496">Mitochondrion</keyword>
<dbReference type="Pfam" id="PF02935">
    <property type="entry name" value="COX7C"/>
    <property type="match status" value="1"/>
</dbReference>
<reference evidence="8 9" key="1">
    <citation type="journal article" date="2015" name="Sci. Rep.">
        <title>Chromosome-level genome map provides insights into diverse defense mechanisms in the medicinal fungus Ganoderma sinense.</title>
        <authorList>
            <person name="Zhu Y."/>
            <person name="Xu J."/>
            <person name="Sun C."/>
            <person name="Zhou S."/>
            <person name="Xu H."/>
            <person name="Nelson D.R."/>
            <person name="Qian J."/>
            <person name="Song J."/>
            <person name="Luo H."/>
            <person name="Xiang L."/>
            <person name="Li Y."/>
            <person name="Xu Z."/>
            <person name="Ji A."/>
            <person name="Wang L."/>
            <person name="Lu S."/>
            <person name="Hayward A."/>
            <person name="Sun W."/>
            <person name="Li X."/>
            <person name="Schwartz D.C."/>
            <person name="Wang Y."/>
            <person name="Chen S."/>
        </authorList>
    </citation>
    <scope>NUCLEOTIDE SEQUENCE [LARGE SCALE GENOMIC DNA]</scope>
    <source>
        <strain evidence="8 9">ZZ0214-1</strain>
    </source>
</reference>
<dbReference type="InterPro" id="IPR004202">
    <property type="entry name" value="COX7C/Cox8"/>
</dbReference>
<evidence type="ECO:0000256" key="7">
    <source>
        <dbReference type="RuleBase" id="RU368123"/>
    </source>
</evidence>
<comment type="subunit">
    <text evidence="7">Component of the cytochrome c oxidase (complex IV, CIV), a multisubunit enzyme composed of a catalytic core of 3 subunits and several supernumerary subunits. The complex exists as a monomer or a dimer and forms supercomplexes (SCs) in the inner mitochondrial membrane with ubiquinol-cytochrome c oxidoreductase (cytochrome b-c1 complex, complex III, CIII).</text>
</comment>
<dbReference type="GO" id="GO:0045277">
    <property type="term" value="C:respiratory chain complex IV"/>
    <property type="evidence" value="ECO:0007669"/>
    <property type="project" value="UniProtKB-UniRule"/>
</dbReference>
<keyword evidence="7" id="KW-1133">Transmembrane helix</keyword>
<keyword evidence="6 7" id="KW-0472">Membrane</keyword>
<evidence type="ECO:0000313" key="9">
    <source>
        <dbReference type="Proteomes" id="UP000230002"/>
    </source>
</evidence>
<evidence type="ECO:0000256" key="6">
    <source>
        <dbReference type="ARBA" id="ARBA00023136"/>
    </source>
</evidence>
<keyword evidence="9" id="KW-1185">Reference proteome</keyword>
<comment type="function">
    <text evidence="7">Component of the cytochrome c oxidase, the last enzyme in the mitochondrial electron transport chain which drives oxidative phosphorylation. The respiratory chain contains 3 multisubunit complexes succinate dehydrogenase (complex II, CII), ubiquinol-cytochrome c oxidoreductase (cytochrome b-c1 complex, complex III, CIII) and cytochrome c oxidase (complex IV, CIV), that cooperate to transfer electrons derived from NADH and succinate to molecular oxygen, creating an electrochemical gradient over the inner membrane that drives transmembrane transport and the ATP synthase. Cytochrome c oxidase is the component of the respiratory chain that catalyzes the reduction of oxygen to water. Electrons originating from reduced cytochrome c in the intermembrane space (IMS) are transferred via the dinuclear copper A center (CU(A)) of subunit 2 and heme A of subunit 1 to the active site in subunit 1, a binuclear center (BNC) formed by heme A3 and copper B (CU(B)). The BNC reduces molecular oxygen to 2 water molecules using 4 electrons from cytochrome c in the IMS and 4 protons from the mitochondrial matrix.</text>
</comment>
<dbReference type="AlphaFoldDB" id="A0A2G8S2T0"/>
<dbReference type="InterPro" id="IPR036636">
    <property type="entry name" value="COX7C/Cox8_sf"/>
</dbReference>
<dbReference type="Proteomes" id="UP000230002">
    <property type="component" value="Unassembled WGS sequence"/>
</dbReference>
<dbReference type="OrthoDB" id="9974841at2759"/>
<dbReference type="UniPathway" id="UPA00705"/>
<proteinExistence type="inferred from homology"/>
<comment type="similarity">
    <text evidence="3 7">Belongs to the cytochrome c oxidase VIIc family.</text>
</comment>
<keyword evidence="7" id="KW-0812">Transmembrane</keyword>
<sequence length="76" mass="8211">MSPLARVCQSSLRAASRSQARTIYTTKGHVAHDNFPFKYANKRTFGMKMGLGLGTAFLVPFIAAGYQLRKSAGGSN</sequence>
<dbReference type="GO" id="GO:0005743">
    <property type="term" value="C:mitochondrial inner membrane"/>
    <property type="evidence" value="ECO:0007669"/>
    <property type="project" value="UniProtKB-SubCell"/>
</dbReference>
<keyword evidence="7" id="KW-0809">Transit peptide</keyword>
<evidence type="ECO:0000313" key="8">
    <source>
        <dbReference type="EMBL" id="PIL28076.1"/>
    </source>
</evidence>
<comment type="pathway">
    <text evidence="2 7">Energy metabolism; oxidative phosphorylation.</text>
</comment>
<accession>A0A2G8S2T0</accession>
<protein>
    <recommendedName>
        <fullName evidence="7">Cytochrome c oxidase subunit 8, mitochondrial</fullName>
    </recommendedName>
    <alternativeName>
        <fullName evidence="7">Cytochrome c oxidase polypeptide VIII</fullName>
    </alternativeName>
</protein>
<comment type="caution">
    <text evidence="8">The sequence shown here is derived from an EMBL/GenBank/DDBJ whole genome shotgun (WGS) entry which is preliminary data.</text>
</comment>
<evidence type="ECO:0000256" key="2">
    <source>
        <dbReference type="ARBA" id="ARBA00004673"/>
    </source>
</evidence>
<organism evidence="8 9">
    <name type="scientific">Ganoderma sinense ZZ0214-1</name>
    <dbReference type="NCBI Taxonomy" id="1077348"/>
    <lineage>
        <taxon>Eukaryota</taxon>
        <taxon>Fungi</taxon>
        <taxon>Dikarya</taxon>
        <taxon>Basidiomycota</taxon>
        <taxon>Agaricomycotina</taxon>
        <taxon>Agaricomycetes</taxon>
        <taxon>Polyporales</taxon>
        <taxon>Polyporaceae</taxon>
        <taxon>Ganoderma</taxon>
    </lineage>
</organism>
<evidence type="ECO:0000256" key="3">
    <source>
        <dbReference type="ARBA" id="ARBA00010514"/>
    </source>
</evidence>
<dbReference type="EMBL" id="AYKW01000029">
    <property type="protein sequence ID" value="PIL28076.1"/>
    <property type="molecule type" value="Genomic_DNA"/>
</dbReference>
<dbReference type="Gene3D" id="4.10.49.10">
    <property type="entry name" value="Cytochrome c oxidase subunit VIIc"/>
    <property type="match status" value="1"/>
</dbReference>
<dbReference type="STRING" id="1077348.A0A2G8S2T0"/>
<evidence type="ECO:0000256" key="5">
    <source>
        <dbReference type="ARBA" id="ARBA00023128"/>
    </source>
</evidence>